<dbReference type="EMBL" id="RKQN01000003">
    <property type="protein sequence ID" value="RPE77057.1"/>
    <property type="molecule type" value="Genomic_DNA"/>
</dbReference>
<evidence type="ECO:0000313" key="2">
    <source>
        <dbReference type="Proteomes" id="UP000269708"/>
    </source>
</evidence>
<protein>
    <submittedName>
        <fullName evidence="1">Uncharacterized protein</fullName>
    </submittedName>
</protein>
<accession>A0A3N4VJ38</accession>
<dbReference type="AlphaFoldDB" id="A0A3N4VJ38"/>
<dbReference type="Proteomes" id="UP000269708">
    <property type="component" value="Unassembled WGS sequence"/>
</dbReference>
<comment type="caution">
    <text evidence="1">The sequence shown here is derived from an EMBL/GenBank/DDBJ whole genome shotgun (WGS) entry which is preliminary data.</text>
</comment>
<proteinExistence type="predicted"/>
<evidence type="ECO:0000313" key="1">
    <source>
        <dbReference type="EMBL" id="RPE77057.1"/>
    </source>
</evidence>
<reference evidence="1 2" key="1">
    <citation type="submission" date="2018-11" db="EMBL/GenBank/DDBJ databases">
        <title>Genomic Encyclopedia of Type Strains, Phase IV (KMG-IV): sequencing the most valuable type-strain genomes for metagenomic binning, comparative biology and taxonomic classification.</title>
        <authorList>
            <person name="Goeker M."/>
        </authorList>
    </citation>
    <scope>NUCLEOTIDE SEQUENCE [LARGE SCALE GENOMIC DNA]</scope>
    <source>
        <strain evidence="1 2">DSM 25623</strain>
    </source>
</reference>
<gene>
    <name evidence="1" type="ORF">EDC50_2312</name>
</gene>
<organism evidence="1 2">
    <name type="scientific">Vulcaniibacterium tengchongense</name>
    <dbReference type="NCBI Taxonomy" id="1273429"/>
    <lineage>
        <taxon>Bacteria</taxon>
        <taxon>Pseudomonadati</taxon>
        <taxon>Pseudomonadota</taxon>
        <taxon>Gammaproteobacteria</taxon>
        <taxon>Lysobacterales</taxon>
        <taxon>Lysobacteraceae</taxon>
        <taxon>Vulcaniibacterium</taxon>
    </lineage>
</organism>
<name>A0A3N4VJ38_9GAMM</name>
<keyword evidence="2" id="KW-1185">Reference proteome</keyword>
<sequence length="110" mass="12337">MAILALMLSACIKSTSAMGGNARKDAGGRVTLLDTPQMRADAADSYDRTIEMEKRGHVLSDGMTWNDRWINTIRAIRGNTENPEWYVQYIIRKRREAGLPELTGLDDPEP</sequence>